<evidence type="ECO:0000313" key="4">
    <source>
        <dbReference type="Proteomes" id="UP000000589"/>
    </source>
</evidence>
<dbReference type="AGR" id="MGI:1916799"/>
<evidence type="ECO:0000313" key="2">
    <source>
        <dbReference type="Ensembl" id="ENSMUSP00000141565.2"/>
    </source>
</evidence>
<sequence length="143" mass="15061">MAAQGIWTLARVSLGRPPPRAEGFRQQLNSTLGSTSEGARGGSAADSWGTPEGEPRHPASRELTAAERHIVELHRAACAVRPAPACPARGLCACARPATRPRGGPAGRCWTSGLGRVGLGRPLRGSCEKPGRTFAFRTERCLP</sequence>
<reference evidence="2" key="4">
    <citation type="submission" date="2025-09" db="UniProtKB">
        <authorList>
            <consortium name="Ensembl"/>
        </authorList>
    </citation>
    <scope>IDENTIFICATION</scope>
    <source>
        <strain evidence="2">C57BL/6J</strain>
    </source>
</reference>
<dbReference type="InParanoid" id="A0A0A6YWI4"/>
<dbReference type="ProteomicsDB" id="355502"/>
<dbReference type="Antibodypedia" id="55946">
    <property type="antibodies" value="60 antibodies from 9 providers"/>
</dbReference>
<evidence type="ECO:0000313" key="3">
    <source>
        <dbReference type="MGI" id="MGI:1916799"/>
    </source>
</evidence>
<reference evidence="2 4" key="2">
    <citation type="journal article" date="2011" name="PLoS Biol.">
        <title>Modernizing reference genome assemblies.</title>
        <authorList>
            <person name="Church D.M."/>
            <person name="Schneider V.A."/>
            <person name="Graves T."/>
            <person name="Auger K."/>
            <person name="Cunningham F."/>
            <person name="Bouk N."/>
            <person name="Chen H.C."/>
            <person name="Agarwala R."/>
            <person name="McLaren W.M."/>
            <person name="Ritchie G.R."/>
            <person name="Albracht D."/>
            <person name="Kremitzki M."/>
            <person name="Rock S."/>
            <person name="Kotkiewicz H."/>
            <person name="Kremitzki C."/>
            <person name="Wollam A."/>
            <person name="Trani L."/>
            <person name="Fulton L."/>
            <person name="Fulton R."/>
            <person name="Matthews L."/>
            <person name="Whitehead S."/>
            <person name="Chow W."/>
            <person name="Torrance J."/>
            <person name="Dunn M."/>
            <person name="Harden G."/>
            <person name="Threadgold G."/>
            <person name="Wood J."/>
            <person name="Collins J."/>
            <person name="Heath P."/>
            <person name="Griffiths G."/>
            <person name="Pelan S."/>
            <person name="Grafham D."/>
            <person name="Eichler E.E."/>
            <person name="Weinstock G."/>
            <person name="Mardis E.R."/>
            <person name="Wilson R.K."/>
            <person name="Howe K."/>
            <person name="Flicek P."/>
            <person name="Hubbard T."/>
        </authorList>
    </citation>
    <scope>NUCLEOTIDE SEQUENCE [LARGE SCALE GENOMIC DNA]</scope>
    <source>
        <strain evidence="2 4">C57BL/6J</strain>
    </source>
</reference>
<dbReference type="Proteomes" id="UP000000589">
    <property type="component" value="Chromosome 1"/>
</dbReference>
<dbReference type="AlphaFoldDB" id="A0A0A6YWI4"/>
<reference evidence="2" key="3">
    <citation type="submission" date="2025-08" db="UniProtKB">
        <authorList>
            <consortium name="Ensembl"/>
        </authorList>
    </citation>
    <scope>IDENTIFICATION</scope>
    <source>
        <strain evidence="2">C57BL/6J</strain>
    </source>
</reference>
<feature type="compositionally biased region" description="Basic and acidic residues" evidence="1">
    <location>
        <begin position="53"/>
        <end position="65"/>
    </location>
</feature>
<accession>A0A0A6YWI4</accession>
<dbReference type="ExpressionAtlas" id="A0A0A6YWI4">
    <property type="expression patterns" value="baseline and differential"/>
</dbReference>
<proteinExistence type="predicted"/>
<dbReference type="VEuPathDB" id="HostDB:ENSMUSG00000079283"/>
<reference evidence="2 4" key="1">
    <citation type="journal article" date="2009" name="PLoS Biol.">
        <title>Lineage-specific biology revealed by a finished genome assembly of the mouse.</title>
        <authorList>
            <consortium name="Mouse Genome Sequencing Consortium"/>
            <person name="Church D.M."/>
            <person name="Goodstadt L."/>
            <person name="Hillier L.W."/>
            <person name="Zody M.C."/>
            <person name="Goldstein S."/>
            <person name="She X."/>
            <person name="Bult C.J."/>
            <person name="Agarwala R."/>
            <person name="Cherry J.L."/>
            <person name="DiCuccio M."/>
            <person name="Hlavina W."/>
            <person name="Kapustin Y."/>
            <person name="Meric P."/>
            <person name="Maglott D."/>
            <person name="Birtle Z."/>
            <person name="Marques A.C."/>
            <person name="Graves T."/>
            <person name="Zhou S."/>
            <person name="Teague B."/>
            <person name="Potamousis K."/>
            <person name="Churas C."/>
            <person name="Place M."/>
            <person name="Herschleb J."/>
            <person name="Runnheim R."/>
            <person name="Forrest D."/>
            <person name="Amos-Landgraf J."/>
            <person name="Schwartz D.C."/>
            <person name="Cheng Z."/>
            <person name="Lindblad-Toh K."/>
            <person name="Eichler E.E."/>
            <person name="Ponting C.P."/>
        </authorList>
    </citation>
    <scope>NUCLEOTIDE SEQUENCE [LARGE SCALE GENOMIC DNA]</scope>
    <source>
        <strain evidence="2 4">C57BL/6J</strain>
    </source>
</reference>
<protein>
    <submittedName>
        <fullName evidence="2">RIKEN cDNA 2310009B15 gene</fullName>
    </submittedName>
</protein>
<dbReference type="GeneTree" id="ENSGT00390000016548"/>
<dbReference type="Ensembl" id="ENSMUST00000193374.2">
    <property type="protein sequence ID" value="ENSMUSP00000141565.2"/>
    <property type="gene ID" value="ENSMUSG00000079283.3"/>
</dbReference>
<feature type="region of interest" description="Disordered" evidence="1">
    <location>
        <begin position="31"/>
        <end position="65"/>
    </location>
</feature>
<dbReference type="OrthoDB" id="274765at2759"/>
<dbReference type="RNAct" id="A0A0A6YWI4">
    <property type="molecule type" value="protein"/>
</dbReference>
<dbReference type="Bgee" id="ENSMUSG00000079283">
    <property type="expression patterns" value="Expressed in interventricular septum and 120 other cell types or tissues"/>
</dbReference>
<dbReference type="MGI" id="MGI:1916799">
    <property type="gene designation" value="2310009B15Rik"/>
</dbReference>
<gene>
    <name evidence="2 3" type="primary">2310009B15Rik</name>
</gene>
<keyword evidence="4" id="KW-1185">Reference proteome</keyword>
<organism evidence="2 4">
    <name type="scientific">Mus musculus</name>
    <name type="common">Mouse</name>
    <dbReference type="NCBI Taxonomy" id="10090"/>
    <lineage>
        <taxon>Eukaryota</taxon>
        <taxon>Metazoa</taxon>
        <taxon>Chordata</taxon>
        <taxon>Craniata</taxon>
        <taxon>Vertebrata</taxon>
        <taxon>Euteleostomi</taxon>
        <taxon>Mammalia</taxon>
        <taxon>Eutheria</taxon>
        <taxon>Euarchontoglires</taxon>
        <taxon>Glires</taxon>
        <taxon>Rodentia</taxon>
        <taxon>Myomorpha</taxon>
        <taxon>Muroidea</taxon>
        <taxon>Muridae</taxon>
        <taxon>Murinae</taxon>
        <taxon>Mus</taxon>
        <taxon>Mus</taxon>
    </lineage>
</organism>
<evidence type="ECO:0000256" key="1">
    <source>
        <dbReference type="SAM" id="MobiDB-lite"/>
    </source>
</evidence>
<name>A0A0A6YWI4_MOUSE</name>